<sequence>MAVEGGEEIAQSLRCMNCEICNALRGWKEVGVVESLQLNP</sequence>
<evidence type="ECO:0000313" key="2">
    <source>
        <dbReference type="Proteomes" id="UP000016519"/>
    </source>
</evidence>
<dbReference type="Proteomes" id="UP000016519">
    <property type="component" value="Unassembled WGS sequence"/>
</dbReference>
<protein>
    <submittedName>
        <fullName evidence="1">Uncharacterized protein</fullName>
    </submittedName>
</protein>
<organism evidence="1 2">
    <name type="scientific">Alloscardovia omnicolens F0580</name>
    <dbReference type="NCBI Taxonomy" id="1321816"/>
    <lineage>
        <taxon>Bacteria</taxon>
        <taxon>Bacillati</taxon>
        <taxon>Actinomycetota</taxon>
        <taxon>Actinomycetes</taxon>
        <taxon>Bifidobacteriales</taxon>
        <taxon>Bifidobacteriaceae</taxon>
        <taxon>Alloscardovia</taxon>
    </lineage>
</organism>
<dbReference type="HOGENOM" id="CLU_3283837_0_0_11"/>
<evidence type="ECO:0000313" key="1">
    <source>
        <dbReference type="EMBL" id="ERH31863.1"/>
    </source>
</evidence>
<dbReference type="EMBL" id="AWSI01000009">
    <property type="protein sequence ID" value="ERH31863.1"/>
    <property type="molecule type" value="Genomic_DNA"/>
</dbReference>
<reference evidence="1 2" key="1">
    <citation type="submission" date="2013-08" db="EMBL/GenBank/DDBJ databases">
        <authorList>
            <person name="Weinstock G."/>
            <person name="Sodergren E."/>
            <person name="Wylie T."/>
            <person name="Fulton L."/>
            <person name="Fulton R."/>
            <person name="Fronick C."/>
            <person name="O'Laughlin M."/>
            <person name="Godfrey J."/>
            <person name="Miner T."/>
            <person name="Herter B."/>
            <person name="Appelbaum E."/>
            <person name="Cordes M."/>
            <person name="Lek S."/>
            <person name="Wollam A."/>
            <person name="Pepin K.H."/>
            <person name="Palsikar V.B."/>
            <person name="Mitreva M."/>
            <person name="Wilson R.K."/>
        </authorList>
    </citation>
    <scope>NUCLEOTIDE SEQUENCE [LARGE SCALE GENOMIC DNA]</scope>
    <source>
        <strain evidence="1 2">F0580</strain>
    </source>
</reference>
<dbReference type="AlphaFoldDB" id="U1SIW8"/>
<gene>
    <name evidence="1" type="ORF">HMPREF9244_00302</name>
</gene>
<accession>U1SIW8</accession>
<name>U1SIW8_9BIFI</name>
<keyword evidence="2" id="KW-1185">Reference proteome</keyword>
<comment type="caution">
    <text evidence="1">The sequence shown here is derived from an EMBL/GenBank/DDBJ whole genome shotgun (WGS) entry which is preliminary data.</text>
</comment>
<proteinExistence type="predicted"/>